<reference evidence="3" key="1">
    <citation type="submission" date="2021-02" db="EMBL/GenBank/DDBJ databases">
        <authorList>
            <person name="Dougan E. K."/>
            <person name="Rhodes N."/>
            <person name="Thang M."/>
            <person name="Chan C."/>
        </authorList>
    </citation>
    <scope>NUCLEOTIDE SEQUENCE</scope>
</reference>
<dbReference type="AlphaFoldDB" id="A0A812KK08"/>
<evidence type="ECO:0000313" key="3">
    <source>
        <dbReference type="EMBL" id="CAE7231733.1"/>
    </source>
</evidence>
<comment type="caution">
    <text evidence="3">The sequence shown here is derived from an EMBL/GenBank/DDBJ whole genome shotgun (WGS) entry which is preliminary data.</text>
</comment>
<feature type="signal peptide" evidence="1">
    <location>
        <begin position="1"/>
        <end position="34"/>
    </location>
</feature>
<dbReference type="PANTHER" id="PTHR34847:SF1">
    <property type="entry name" value="NODULATION PROTEIN U"/>
    <property type="match status" value="1"/>
</dbReference>
<proteinExistence type="predicted"/>
<keyword evidence="1" id="KW-0732">Signal</keyword>
<accession>A0A812KK08</accession>
<dbReference type="Gene3D" id="3.30.420.40">
    <property type="match status" value="1"/>
</dbReference>
<dbReference type="InterPro" id="IPR051338">
    <property type="entry name" value="NodU/CmcH_Carbamoyltrnsfr"/>
</dbReference>
<evidence type="ECO:0000313" key="4">
    <source>
        <dbReference type="Proteomes" id="UP000601435"/>
    </source>
</evidence>
<evidence type="ECO:0000256" key="1">
    <source>
        <dbReference type="SAM" id="SignalP"/>
    </source>
</evidence>
<organism evidence="3 4">
    <name type="scientific">Symbiodinium necroappetens</name>
    <dbReference type="NCBI Taxonomy" id="1628268"/>
    <lineage>
        <taxon>Eukaryota</taxon>
        <taxon>Sar</taxon>
        <taxon>Alveolata</taxon>
        <taxon>Dinophyceae</taxon>
        <taxon>Suessiales</taxon>
        <taxon>Symbiodiniaceae</taxon>
        <taxon>Symbiodinium</taxon>
    </lineage>
</organism>
<feature type="non-terminal residue" evidence="3">
    <location>
        <position position="358"/>
    </location>
</feature>
<feature type="chain" id="PRO_5032595944" evidence="1">
    <location>
        <begin position="35"/>
        <end position="358"/>
    </location>
</feature>
<evidence type="ECO:0000259" key="2">
    <source>
        <dbReference type="Pfam" id="PF16861"/>
    </source>
</evidence>
<dbReference type="PANTHER" id="PTHR34847">
    <property type="entry name" value="NODULATION PROTEIN U"/>
    <property type="match status" value="1"/>
</dbReference>
<dbReference type="InterPro" id="IPR038152">
    <property type="entry name" value="Carbam_trans_C_sf"/>
</dbReference>
<keyword evidence="4" id="KW-1185">Reference proteome</keyword>
<dbReference type="InterPro" id="IPR031730">
    <property type="entry name" value="Carbam_trans_C"/>
</dbReference>
<gene>
    <name evidence="3" type="primary">nodU</name>
    <name evidence="3" type="ORF">SNEC2469_LOCUS3626</name>
</gene>
<name>A0A812KK08_9DINO</name>
<dbReference type="OrthoDB" id="414294at2759"/>
<dbReference type="EMBL" id="CAJNJA010008009">
    <property type="protein sequence ID" value="CAE7231733.1"/>
    <property type="molecule type" value="Genomic_DNA"/>
</dbReference>
<feature type="domain" description="Carbamoyltransferase C-terminal" evidence="2">
    <location>
        <begin position="281"/>
        <end position="352"/>
    </location>
</feature>
<protein>
    <submittedName>
        <fullName evidence="3">NodU protein</fullName>
    </submittedName>
</protein>
<dbReference type="Pfam" id="PF16861">
    <property type="entry name" value="Carbam_trans_C"/>
    <property type="match status" value="1"/>
</dbReference>
<dbReference type="Proteomes" id="UP000601435">
    <property type="component" value="Unassembled WGS sequence"/>
</dbReference>
<sequence>MTGRAMMGPSTHMLGWAATLCGWLMGALLPEVTGLWDEHQMFCAHFDLANDAVWVDATIFYDQVMVKSTILSVAGKLMGYAATGEATGTTIMELQSFVRAYFRSKERYGLIPARILRAACGDLTSQRSLAWIVQEEFNQLVTGAVESLLLRVSESLPFSLHGLVFTGGCALNVITNQLAFERFTDRGAAVSKTIVEVLPSNLRVKDFHVPPAPNDSGLSAAGLWSIASPQQHQQLQYLGFGLWDEEALEASAAEWKAVRLSFLGGVDYLAALLAGENRTRKPIVAVVRGRQEFGPRALGHRSLLALPEGTEIKDRLNRLKFRQWYRPVAPMIADEDLEAVFGYVAKSPYMYLGCMAIS</sequence>
<dbReference type="Gene3D" id="3.90.870.20">
    <property type="entry name" value="Carbamoyltransferase, C-terminal domain"/>
    <property type="match status" value="1"/>
</dbReference>